<sequence>MIRRSTLLVLCTSLIICLSLFRLKYEVVSLESHHNQIKKSILENNETLHVLRAEWAHLNDPKRLQELSAKYLDIHVLQRTQLVSFNDVASSPGTSYDRQALDQLIADATADQKPDQD</sequence>
<dbReference type="EMBL" id="SCFB01000006">
    <property type="protein sequence ID" value="RZI45966.1"/>
    <property type="molecule type" value="Genomic_DNA"/>
</dbReference>
<dbReference type="Proteomes" id="UP000293550">
    <property type="component" value="Unassembled WGS sequence"/>
</dbReference>
<accession>A0A4Q7DMD9</accession>
<evidence type="ECO:0008006" key="3">
    <source>
        <dbReference type="Google" id="ProtNLM"/>
    </source>
</evidence>
<comment type="caution">
    <text evidence="1">The sequence shown here is derived from an EMBL/GenBank/DDBJ whole genome shotgun (WGS) entry which is preliminary data.</text>
</comment>
<dbReference type="AlphaFoldDB" id="A0A4Q7DMD9"/>
<gene>
    <name evidence="1" type="ORF">EQU50_05915</name>
</gene>
<protein>
    <recommendedName>
        <fullName evidence="3">Cell division protein FtsL</fullName>
    </recommendedName>
</protein>
<organism evidence="1 2">
    <name type="scientific">Candidatus Finniella inopinata</name>
    <dbReference type="NCBI Taxonomy" id="1696036"/>
    <lineage>
        <taxon>Bacteria</taxon>
        <taxon>Pseudomonadati</taxon>
        <taxon>Pseudomonadota</taxon>
        <taxon>Alphaproteobacteria</taxon>
        <taxon>Holosporales</taxon>
        <taxon>Candidatus Paracaedibacteraceae</taxon>
        <taxon>Candidatus Finniella</taxon>
    </lineage>
</organism>
<evidence type="ECO:0000313" key="1">
    <source>
        <dbReference type="EMBL" id="RZI45966.1"/>
    </source>
</evidence>
<proteinExistence type="predicted"/>
<evidence type="ECO:0000313" key="2">
    <source>
        <dbReference type="Proteomes" id="UP000293550"/>
    </source>
</evidence>
<keyword evidence="2" id="KW-1185">Reference proteome</keyword>
<dbReference type="OrthoDB" id="7165680at2"/>
<reference evidence="1 2" key="1">
    <citation type="submission" date="2018-10" db="EMBL/GenBank/DDBJ databases">
        <title>An updated phylogeny of the Alphaproteobacteria reveals that the parasitic Rickettsiales and Holosporales have independent origins.</title>
        <authorList>
            <person name="Munoz-Gomez S.A."/>
            <person name="Hess S."/>
            <person name="Burger G."/>
            <person name="Lang B.F."/>
            <person name="Susko E."/>
            <person name="Slamovits C.H."/>
            <person name="Roger A.J."/>
        </authorList>
    </citation>
    <scope>NUCLEOTIDE SEQUENCE [LARGE SCALE GENOMIC DNA]</scope>
    <source>
        <strain evidence="1">HOLO01</strain>
    </source>
</reference>
<dbReference type="RefSeq" id="WP_130154214.1">
    <property type="nucleotide sequence ID" value="NZ_SCFB01000006.1"/>
</dbReference>
<name>A0A4Q7DMD9_9PROT</name>